<feature type="non-terminal residue" evidence="2">
    <location>
        <position position="1"/>
    </location>
</feature>
<dbReference type="Gene3D" id="2.120.10.30">
    <property type="entry name" value="TolB, C-terminal domain"/>
    <property type="match status" value="1"/>
</dbReference>
<dbReference type="InterPro" id="IPR011042">
    <property type="entry name" value="6-blade_b-propeller_TolB-like"/>
</dbReference>
<accession>A0A381XB66</accession>
<dbReference type="PANTHER" id="PTHR36842">
    <property type="entry name" value="PROTEIN TOLB HOMOLOG"/>
    <property type="match status" value="1"/>
</dbReference>
<evidence type="ECO:0008006" key="3">
    <source>
        <dbReference type="Google" id="ProtNLM"/>
    </source>
</evidence>
<comment type="similarity">
    <text evidence="1">Belongs to the TolB family.</text>
</comment>
<dbReference type="Pfam" id="PF07676">
    <property type="entry name" value="PD40"/>
    <property type="match status" value="3"/>
</dbReference>
<dbReference type="SUPFAM" id="SSF82171">
    <property type="entry name" value="DPP6 N-terminal domain-like"/>
    <property type="match status" value="1"/>
</dbReference>
<reference evidence="2" key="1">
    <citation type="submission" date="2018-05" db="EMBL/GenBank/DDBJ databases">
        <authorList>
            <person name="Lanie J.A."/>
            <person name="Ng W.-L."/>
            <person name="Kazmierczak K.M."/>
            <person name="Andrzejewski T.M."/>
            <person name="Davidsen T.M."/>
            <person name="Wayne K.J."/>
            <person name="Tettelin H."/>
            <person name="Glass J.I."/>
            <person name="Rusch D."/>
            <person name="Podicherti R."/>
            <person name="Tsui H.-C.T."/>
            <person name="Winkler M.E."/>
        </authorList>
    </citation>
    <scope>NUCLEOTIDE SEQUENCE</scope>
</reference>
<gene>
    <name evidence="2" type="ORF">METZ01_LOCUS114828</name>
</gene>
<protein>
    <recommendedName>
        <fullName evidence="3">Bacterial surface antigen (D15) domain-containing protein</fullName>
    </recommendedName>
</protein>
<dbReference type="AlphaFoldDB" id="A0A381XB66"/>
<organism evidence="2">
    <name type="scientific">marine metagenome</name>
    <dbReference type="NCBI Taxonomy" id="408172"/>
    <lineage>
        <taxon>unclassified sequences</taxon>
        <taxon>metagenomes</taxon>
        <taxon>ecological metagenomes</taxon>
    </lineage>
</organism>
<evidence type="ECO:0000313" key="2">
    <source>
        <dbReference type="EMBL" id="SVA61974.1"/>
    </source>
</evidence>
<dbReference type="EMBL" id="UINC01014546">
    <property type="protein sequence ID" value="SVA61974.1"/>
    <property type="molecule type" value="Genomic_DNA"/>
</dbReference>
<dbReference type="InterPro" id="IPR011659">
    <property type="entry name" value="WD40"/>
</dbReference>
<evidence type="ECO:0000256" key="1">
    <source>
        <dbReference type="ARBA" id="ARBA00009820"/>
    </source>
</evidence>
<dbReference type="PANTHER" id="PTHR36842:SF1">
    <property type="entry name" value="PROTEIN TOLB"/>
    <property type="match status" value="1"/>
</dbReference>
<proteinExistence type="inferred from homology"/>
<sequence length="604" mass="68091">YSKYRYGKHQAMIWDVYVVDVDTKKKVRITNSQRANNPCWSPDGTHLAFVSHKNSTSNLFIAPLDSIGTQTRITNYSGDAQIVTPDYSPDGSKIAYAVSKSDGNMDIVVFDILGQETIRLTTRNELDYRPVWHPDGKKITYTSHAGMTPNFHTVDISTKLSTQNTDIGDAVWTVGWNNDKSAITGLTLNDVDSARVVDIDPTRIANVTEPTINNAYSTWRDKQPDHPLVGLDPELNVIGAVSVEKYQFYDHFKHLATILFPDVEGLFYNGAFIDATGRHAIGLLAITDWENVSSGFEYTNATGKPVGGFWGVSYYKNLLFEGRYYNRNNNYLIEFYNGLSIYGSRSFNFGKDLFKNHTIKYGLNYLDRQVAYEPDSLDVFPPPESGKEGSISLLYNYLGRRPHKQNLFAPPHGHGFQIGMNLIDQKIWGDFTYTHINVDGFINKKVGPLIVYTRGRYEAVWGENIPLQETVGLVDIPNEYILGQLVLGKEHMNPRGWTGVQLGDRAFFGTVELRTPSLNFNFFEIAKIVKYGRLSGAFISDFGKVWGGNDENWVTTTGAEIRFSLLVGDVPFFIYGFGWAQTPEDWVNGIGPKPYFRMSLISPF</sequence>
<name>A0A381XB66_9ZZZZ</name>